<dbReference type="AlphaFoldDB" id="A0A921JXY8"/>
<keyword evidence="1" id="KW-0472">Membrane</keyword>
<dbReference type="EMBL" id="DYXM01000094">
    <property type="protein sequence ID" value="HJE90348.1"/>
    <property type="molecule type" value="Genomic_DNA"/>
</dbReference>
<comment type="caution">
    <text evidence="2">The sequence shown here is derived from an EMBL/GenBank/DDBJ whole genome shotgun (WGS) entry which is preliminary data.</text>
</comment>
<keyword evidence="1" id="KW-0812">Transmembrane</keyword>
<sequence>MTSRWLPVATLAVVAVDAPLLAAGAISWPLALALIVAIEVPLTVLSVARYVRLFRSARAEGSVSAFREVVDGDPLLRVAAAEMRIFASLGRWILRMPDVPGGTVAVGYARGALGVPAAFAVAAVVETVVVHILVPSPTVRIALALLSLYGLLFLLGWMGSQVVRPHLIYSDRLVVRSGNHVVAEIPRASIARLNRARDPRTPRDYINVEDDRTVTLTLAGPDGTNVRLDFAAPAAVRMPSLPWARREAQVVGRIRLSVDDPSAMVAQLSATADRL</sequence>
<evidence type="ECO:0000313" key="2">
    <source>
        <dbReference type="EMBL" id="HJE90348.1"/>
    </source>
</evidence>
<name>A0A921JXY8_9ACTN</name>
<keyword evidence="1" id="KW-1133">Transmembrane helix</keyword>
<gene>
    <name evidence="2" type="ORF">K8V11_05010</name>
</gene>
<evidence type="ECO:0000313" key="3">
    <source>
        <dbReference type="Proteomes" id="UP000776650"/>
    </source>
</evidence>
<evidence type="ECO:0000256" key="1">
    <source>
        <dbReference type="SAM" id="Phobius"/>
    </source>
</evidence>
<feature type="transmembrane region" description="Helical" evidence="1">
    <location>
        <begin position="141"/>
        <end position="159"/>
    </location>
</feature>
<organism evidence="2 3">
    <name type="scientific">Dietzia timorensis</name>
    <dbReference type="NCBI Taxonomy" id="499555"/>
    <lineage>
        <taxon>Bacteria</taxon>
        <taxon>Bacillati</taxon>
        <taxon>Actinomycetota</taxon>
        <taxon>Actinomycetes</taxon>
        <taxon>Mycobacteriales</taxon>
        <taxon>Dietziaceae</taxon>
        <taxon>Dietzia</taxon>
    </lineage>
</organism>
<dbReference type="RefSeq" id="WP_303911339.1">
    <property type="nucleotide sequence ID" value="NZ_DYXM01000094.1"/>
</dbReference>
<feature type="transmembrane region" description="Helical" evidence="1">
    <location>
        <begin position="32"/>
        <end position="54"/>
    </location>
</feature>
<dbReference type="Proteomes" id="UP000776650">
    <property type="component" value="Unassembled WGS sequence"/>
</dbReference>
<reference evidence="2" key="2">
    <citation type="submission" date="2021-09" db="EMBL/GenBank/DDBJ databases">
        <authorList>
            <person name="Gilroy R."/>
        </authorList>
    </citation>
    <scope>NUCLEOTIDE SEQUENCE</scope>
    <source>
        <strain evidence="2">ChiGjej1B1-18357</strain>
    </source>
</reference>
<feature type="transmembrane region" description="Helical" evidence="1">
    <location>
        <begin position="114"/>
        <end position="134"/>
    </location>
</feature>
<reference evidence="2" key="1">
    <citation type="journal article" date="2021" name="PeerJ">
        <title>Extensive microbial diversity within the chicken gut microbiome revealed by metagenomics and culture.</title>
        <authorList>
            <person name="Gilroy R."/>
            <person name="Ravi A."/>
            <person name="Getino M."/>
            <person name="Pursley I."/>
            <person name="Horton D.L."/>
            <person name="Alikhan N.F."/>
            <person name="Baker D."/>
            <person name="Gharbi K."/>
            <person name="Hall N."/>
            <person name="Watson M."/>
            <person name="Adriaenssens E.M."/>
            <person name="Foster-Nyarko E."/>
            <person name="Jarju S."/>
            <person name="Secka A."/>
            <person name="Antonio M."/>
            <person name="Oren A."/>
            <person name="Chaudhuri R.R."/>
            <person name="La Ragione R."/>
            <person name="Hildebrand F."/>
            <person name="Pallen M.J."/>
        </authorList>
    </citation>
    <scope>NUCLEOTIDE SEQUENCE</scope>
    <source>
        <strain evidence="2">ChiGjej1B1-18357</strain>
    </source>
</reference>
<accession>A0A921JXY8</accession>
<protein>
    <submittedName>
        <fullName evidence="2">Uncharacterized protein</fullName>
    </submittedName>
</protein>
<proteinExistence type="predicted"/>